<name>A0A016TKY8_9BILA</name>
<dbReference type="Proteomes" id="UP000024635">
    <property type="component" value="Unassembled WGS sequence"/>
</dbReference>
<dbReference type="EMBL" id="JARK01001430">
    <property type="protein sequence ID" value="EYC03317.1"/>
    <property type="molecule type" value="Genomic_DNA"/>
</dbReference>
<gene>
    <name evidence="2" type="primary">Acey_s0094.g2686</name>
    <name evidence="2" type="ORF">Y032_0094g2686</name>
</gene>
<sequence>MRIRFTVAGSSRCWRRRPPRRPAHNRSASALQSPATAMQGATVLTRTIAAVVLPFAIVQMMQSVEEYDGKVKEFRIGKVLLAS</sequence>
<comment type="caution">
    <text evidence="2">The sequence shown here is derived from an EMBL/GenBank/DDBJ whole genome shotgun (WGS) entry which is preliminary data.</text>
</comment>
<evidence type="ECO:0000313" key="3">
    <source>
        <dbReference type="Proteomes" id="UP000024635"/>
    </source>
</evidence>
<evidence type="ECO:0000256" key="1">
    <source>
        <dbReference type="SAM" id="MobiDB-lite"/>
    </source>
</evidence>
<dbReference type="AlphaFoldDB" id="A0A016TKY8"/>
<feature type="compositionally biased region" description="Basic residues" evidence="1">
    <location>
        <begin position="13"/>
        <end position="24"/>
    </location>
</feature>
<feature type="region of interest" description="Disordered" evidence="1">
    <location>
        <begin position="1"/>
        <end position="33"/>
    </location>
</feature>
<reference evidence="3" key="1">
    <citation type="journal article" date="2015" name="Nat. Genet.">
        <title>The genome and transcriptome of the zoonotic hookworm Ancylostoma ceylanicum identify infection-specific gene families.</title>
        <authorList>
            <person name="Schwarz E.M."/>
            <person name="Hu Y."/>
            <person name="Antoshechkin I."/>
            <person name="Miller M.M."/>
            <person name="Sternberg P.W."/>
            <person name="Aroian R.V."/>
        </authorList>
    </citation>
    <scope>NUCLEOTIDE SEQUENCE</scope>
    <source>
        <strain evidence="3">HY135</strain>
    </source>
</reference>
<protein>
    <submittedName>
        <fullName evidence="2">Uncharacterized protein</fullName>
    </submittedName>
</protein>
<keyword evidence="3" id="KW-1185">Reference proteome</keyword>
<accession>A0A016TKY8</accession>
<proteinExistence type="predicted"/>
<organism evidence="2 3">
    <name type="scientific">Ancylostoma ceylanicum</name>
    <dbReference type="NCBI Taxonomy" id="53326"/>
    <lineage>
        <taxon>Eukaryota</taxon>
        <taxon>Metazoa</taxon>
        <taxon>Ecdysozoa</taxon>
        <taxon>Nematoda</taxon>
        <taxon>Chromadorea</taxon>
        <taxon>Rhabditida</taxon>
        <taxon>Rhabditina</taxon>
        <taxon>Rhabditomorpha</taxon>
        <taxon>Strongyloidea</taxon>
        <taxon>Ancylostomatidae</taxon>
        <taxon>Ancylostomatinae</taxon>
        <taxon>Ancylostoma</taxon>
    </lineage>
</organism>
<evidence type="ECO:0000313" key="2">
    <source>
        <dbReference type="EMBL" id="EYC03317.1"/>
    </source>
</evidence>